<gene>
    <name evidence="7" type="ORF">BR63_10305</name>
</gene>
<dbReference type="OrthoDB" id="9792260at2"/>
<feature type="binding site" evidence="6">
    <location>
        <position position="55"/>
    </location>
    <ligand>
        <name>Zn(2+)</name>
        <dbReference type="ChEBI" id="CHEBI:29105"/>
    </ligand>
</feature>
<evidence type="ECO:0000256" key="6">
    <source>
        <dbReference type="PIRSR" id="PIRSR601765-1"/>
    </source>
</evidence>
<accession>A0A7G6E8I5</accession>
<dbReference type="InterPro" id="IPR036874">
    <property type="entry name" value="Carbonic_anhydrase_sf"/>
</dbReference>
<evidence type="ECO:0000313" key="7">
    <source>
        <dbReference type="EMBL" id="QNB48389.1"/>
    </source>
</evidence>
<dbReference type="GO" id="GO:0004089">
    <property type="term" value="F:carbonate dehydratase activity"/>
    <property type="evidence" value="ECO:0007669"/>
    <property type="project" value="UniProtKB-EC"/>
</dbReference>
<dbReference type="GO" id="GO:0008270">
    <property type="term" value="F:zinc ion binding"/>
    <property type="evidence" value="ECO:0007669"/>
    <property type="project" value="InterPro"/>
</dbReference>
<dbReference type="SMART" id="SM00947">
    <property type="entry name" value="Pro_CA"/>
    <property type="match status" value="1"/>
</dbReference>
<comment type="similarity">
    <text evidence="1">Belongs to the beta-class carbonic anhydrase family.</text>
</comment>
<dbReference type="SUPFAM" id="SSF53056">
    <property type="entry name" value="beta-carbonic anhydrase, cab"/>
    <property type="match status" value="1"/>
</dbReference>
<dbReference type="CDD" id="cd03379">
    <property type="entry name" value="beta_CA_cladeD"/>
    <property type="match status" value="1"/>
</dbReference>
<reference evidence="7 8" key="1">
    <citation type="journal article" date="2019" name="Front. Microbiol.">
        <title>Thermoanaerosceptrum fracticalcis gen. nov. sp. nov., a Novel Fumarate-Fermenting Microorganism From a Deep Fractured Carbonate Aquifer of the US Great Basin.</title>
        <authorList>
            <person name="Hamilton-Brehm S.D."/>
            <person name="Stewart L.E."/>
            <person name="Zavarin M."/>
            <person name="Caldwell M."/>
            <person name="Lawson P.A."/>
            <person name="Onstott T.C."/>
            <person name="Grzymski J."/>
            <person name="Neveux I."/>
            <person name="Lollar B.S."/>
            <person name="Russell C.E."/>
            <person name="Moser D.P."/>
        </authorList>
    </citation>
    <scope>NUCLEOTIDE SEQUENCE [LARGE SCALE GENOMIC DNA]</scope>
    <source>
        <strain evidence="7 8">DRI-13</strain>
    </source>
</reference>
<evidence type="ECO:0000256" key="2">
    <source>
        <dbReference type="ARBA" id="ARBA00012925"/>
    </source>
</evidence>
<dbReference type="Proteomes" id="UP000515847">
    <property type="component" value="Chromosome"/>
</dbReference>
<dbReference type="PANTHER" id="PTHR43175:SF3">
    <property type="entry name" value="CARBON DISULFIDE HYDROLASE"/>
    <property type="match status" value="1"/>
</dbReference>
<keyword evidence="3 6" id="KW-0479">Metal-binding</keyword>
<feature type="binding site" evidence="6">
    <location>
        <position position="53"/>
    </location>
    <ligand>
        <name>Zn(2+)</name>
        <dbReference type="ChEBI" id="CHEBI:29105"/>
    </ligand>
</feature>
<evidence type="ECO:0000313" key="8">
    <source>
        <dbReference type="Proteomes" id="UP000515847"/>
    </source>
</evidence>
<dbReference type="Pfam" id="PF00484">
    <property type="entry name" value="Pro_CA"/>
    <property type="match status" value="1"/>
</dbReference>
<dbReference type="KEGG" id="tfr:BR63_10305"/>
<evidence type="ECO:0000256" key="4">
    <source>
        <dbReference type="ARBA" id="ARBA00022833"/>
    </source>
</evidence>
<feature type="binding site" evidence="6">
    <location>
        <position position="111"/>
    </location>
    <ligand>
        <name>Zn(2+)</name>
        <dbReference type="ChEBI" id="CHEBI:29105"/>
    </ligand>
</feature>
<evidence type="ECO:0000256" key="5">
    <source>
        <dbReference type="ARBA" id="ARBA00048348"/>
    </source>
</evidence>
<sequence>MKSDAKAEVGQTESLEKGSVLKEILEANQKFIQQFQPVKLSHHPRKKIAVVTCMDTRLVDFLEPAMGLKRGDAKIIKNAGNTVPAEVIRSLAAAIYSLGVKEVLVVGHTHCGMAHVDEQKLANSMRENGISEEVIAGLNLKEWIGAISDEESNVKEMVKEIKASPVIPSQVPVHGLIIDIETGMLRVVA</sequence>
<dbReference type="Gene3D" id="3.40.1050.10">
    <property type="entry name" value="Carbonic anhydrase"/>
    <property type="match status" value="1"/>
</dbReference>
<evidence type="ECO:0000256" key="3">
    <source>
        <dbReference type="ARBA" id="ARBA00022723"/>
    </source>
</evidence>
<feature type="binding site" evidence="6">
    <location>
        <position position="108"/>
    </location>
    <ligand>
        <name>Zn(2+)</name>
        <dbReference type="ChEBI" id="CHEBI:29105"/>
    </ligand>
</feature>
<dbReference type="InterPro" id="IPR001765">
    <property type="entry name" value="Carbonic_anhydrase"/>
</dbReference>
<dbReference type="EMBL" id="CP045798">
    <property type="protein sequence ID" value="QNB48389.1"/>
    <property type="molecule type" value="Genomic_DNA"/>
</dbReference>
<protein>
    <recommendedName>
        <fullName evidence="2">carbonic anhydrase</fullName>
        <ecNumber evidence="2">4.2.1.1</ecNumber>
    </recommendedName>
</protein>
<comment type="catalytic activity">
    <reaction evidence="5">
        <text>hydrogencarbonate + H(+) = CO2 + H2O</text>
        <dbReference type="Rhea" id="RHEA:10748"/>
        <dbReference type="ChEBI" id="CHEBI:15377"/>
        <dbReference type="ChEBI" id="CHEBI:15378"/>
        <dbReference type="ChEBI" id="CHEBI:16526"/>
        <dbReference type="ChEBI" id="CHEBI:17544"/>
        <dbReference type="EC" id="4.2.1.1"/>
    </reaction>
</comment>
<dbReference type="AlphaFoldDB" id="A0A7G6E8I5"/>
<keyword evidence="4 6" id="KW-0862">Zinc</keyword>
<dbReference type="EC" id="4.2.1.1" evidence="2"/>
<proteinExistence type="inferred from homology"/>
<dbReference type="PANTHER" id="PTHR43175">
    <property type="entry name" value="CARBONIC ANHYDRASE"/>
    <property type="match status" value="1"/>
</dbReference>
<keyword evidence="8" id="KW-1185">Reference proteome</keyword>
<name>A0A7G6E8I5_THEFR</name>
<organism evidence="7 8">
    <name type="scientific">Thermanaerosceptrum fracticalcis</name>
    <dbReference type="NCBI Taxonomy" id="1712410"/>
    <lineage>
        <taxon>Bacteria</taxon>
        <taxon>Bacillati</taxon>
        <taxon>Bacillota</taxon>
        <taxon>Clostridia</taxon>
        <taxon>Eubacteriales</taxon>
        <taxon>Peptococcaceae</taxon>
        <taxon>Thermanaerosceptrum</taxon>
    </lineage>
</organism>
<comment type="cofactor">
    <cofactor evidence="6">
        <name>Zn(2+)</name>
        <dbReference type="ChEBI" id="CHEBI:29105"/>
    </cofactor>
    <text evidence="6">Binds 1 zinc ion per subunit.</text>
</comment>
<evidence type="ECO:0000256" key="1">
    <source>
        <dbReference type="ARBA" id="ARBA00006217"/>
    </source>
</evidence>